<feature type="transmembrane region" description="Helical" evidence="1">
    <location>
        <begin position="23"/>
        <end position="41"/>
    </location>
</feature>
<evidence type="ECO:0000259" key="2">
    <source>
        <dbReference type="PROSITE" id="PS50206"/>
    </source>
</evidence>
<dbReference type="Proteomes" id="UP001144372">
    <property type="component" value="Unassembled WGS sequence"/>
</dbReference>
<dbReference type="Pfam" id="PF00581">
    <property type="entry name" value="Rhodanese"/>
    <property type="match status" value="1"/>
</dbReference>
<evidence type="ECO:0000313" key="3">
    <source>
        <dbReference type="EMBL" id="GLI35834.1"/>
    </source>
</evidence>
<keyword evidence="1" id="KW-1133">Transmembrane helix</keyword>
<dbReference type="CDD" id="cd00158">
    <property type="entry name" value="RHOD"/>
    <property type="match status" value="1"/>
</dbReference>
<organism evidence="3 4">
    <name type="scientific">Desulforhabdus amnigena</name>
    <dbReference type="NCBI Taxonomy" id="40218"/>
    <lineage>
        <taxon>Bacteria</taxon>
        <taxon>Pseudomonadati</taxon>
        <taxon>Thermodesulfobacteriota</taxon>
        <taxon>Syntrophobacteria</taxon>
        <taxon>Syntrophobacterales</taxon>
        <taxon>Syntrophobacteraceae</taxon>
        <taxon>Desulforhabdus</taxon>
    </lineage>
</organism>
<accession>A0A9W6L9W5</accession>
<reference evidence="3" key="1">
    <citation type="submission" date="2022-12" db="EMBL/GenBank/DDBJ databases">
        <title>Reference genome sequencing for broad-spectrum identification of bacterial and archaeal isolates by mass spectrometry.</title>
        <authorList>
            <person name="Sekiguchi Y."/>
            <person name="Tourlousse D.M."/>
        </authorList>
    </citation>
    <scope>NUCLEOTIDE SEQUENCE</scope>
    <source>
        <strain evidence="3">ASRB1</strain>
    </source>
</reference>
<dbReference type="SUPFAM" id="SSF52821">
    <property type="entry name" value="Rhodanese/Cell cycle control phosphatase"/>
    <property type="match status" value="1"/>
</dbReference>
<comment type="caution">
    <text evidence="3">The sequence shown here is derived from an EMBL/GenBank/DDBJ whole genome shotgun (WGS) entry which is preliminary data.</text>
</comment>
<evidence type="ECO:0000313" key="4">
    <source>
        <dbReference type="Proteomes" id="UP001144372"/>
    </source>
</evidence>
<dbReference type="PANTHER" id="PTHR43031:SF1">
    <property type="entry name" value="PYRIDINE NUCLEOTIDE-DISULPHIDE OXIDOREDUCTASE"/>
    <property type="match status" value="1"/>
</dbReference>
<dbReference type="AlphaFoldDB" id="A0A9W6L9W5"/>
<dbReference type="EMBL" id="BSDR01000001">
    <property type="protein sequence ID" value="GLI35834.1"/>
    <property type="molecule type" value="Genomic_DNA"/>
</dbReference>
<feature type="domain" description="Rhodanese" evidence="2">
    <location>
        <begin position="82"/>
        <end position="176"/>
    </location>
</feature>
<dbReference type="InterPro" id="IPR001763">
    <property type="entry name" value="Rhodanese-like_dom"/>
</dbReference>
<dbReference type="InterPro" id="IPR036873">
    <property type="entry name" value="Rhodanese-like_dom_sf"/>
</dbReference>
<sequence length="177" mass="19800">MIEDMSDTRADKRGKPCRNWPHAIWQSGAVFLLAAAVGLLFNQFRPDGLPLVANWSMEAQLASAKPDENLTVSLEEAKALFVIRGALFLDSRSEEFYRLGHIAGARNLPWEDFENRFQDVMGDVPLETLIITYCDGESCSLSKDLALALLGKGYTEVRVLLNGWSLWKESHLPTGEE</sequence>
<protein>
    <recommendedName>
        <fullName evidence="2">Rhodanese domain-containing protein</fullName>
    </recommendedName>
</protein>
<evidence type="ECO:0000256" key="1">
    <source>
        <dbReference type="SAM" id="Phobius"/>
    </source>
</evidence>
<dbReference type="SMART" id="SM00450">
    <property type="entry name" value="RHOD"/>
    <property type="match status" value="1"/>
</dbReference>
<dbReference type="InterPro" id="IPR050229">
    <property type="entry name" value="GlpE_sulfurtransferase"/>
</dbReference>
<dbReference type="PROSITE" id="PS50206">
    <property type="entry name" value="RHODANESE_3"/>
    <property type="match status" value="1"/>
</dbReference>
<proteinExistence type="predicted"/>
<name>A0A9W6L9W5_9BACT</name>
<keyword evidence="4" id="KW-1185">Reference proteome</keyword>
<keyword evidence="1" id="KW-0812">Transmembrane</keyword>
<keyword evidence="1" id="KW-0472">Membrane</keyword>
<gene>
    <name evidence="3" type="ORF">DAMNIGENAA_32670</name>
</gene>
<dbReference type="PANTHER" id="PTHR43031">
    <property type="entry name" value="FAD-DEPENDENT OXIDOREDUCTASE"/>
    <property type="match status" value="1"/>
</dbReference>
<dbReference type="Gene3D" id="3.40.250.10">
    <property type="entry name" value="Rhodanese-like domain"/>
    <property type="match status" value="1"/>
</dbReference>